<dbReference type="SMART" id="SM00630">
    <property type="entry name" value="Sema"/>
    <property type="match status" value="1"/>
</dbReference>
<dbReference type="InterPro" id="IPR013548">
    <property type="entry name" value="Plexin_cytoplasmic_RasGAP_dom"/>
</dbReference>
<comment type="subcellular location">
    <subcellularLocation>
        <location evidence="1">Cell membrane</location>
        <topology evidence="1">Single-pass type I membrane protein</topology>
    </subcellularLocation>
</comment>
<keyword evidence="4" id="KW-1003">Cell membrane</keyword>
<sequence>MPPSPADRRSLRLLAAALAVFLTALQARTAGALQIQQAFASPSRTNNFVVDAVSRRVYLAAVNTLYQLNSTLAREVETRTGPVLDNPLCHAPQLPQATCEHQKTLTDNHNKLLTLDRTQGVLLACGSVFQGFCELRAMDDASRLAVRFPQDGATVFPSMLNIAANHENASTVGLVFRSHGGAARLLVAATYTGMGSEYFPKNHSKEDLRFENTPEIAIRSLDIADLGRLFTYDINPSEDNVFKIKQEVKQKNKLSFVHAFVHKSYSYIAINNDANAGVKESQPNSILARICLDTDAPRRSAESRKLTESYIQMGLQCGSSGNIYSRLLSIYPADISSGGAAGAEPHLFGVFAQAGGRAAVCAFRVLEVEERIRQGRRNCSSGPNSNVQVLDSVIQGSGAECEHKGAIKVRLQEEQLNCGAAHLQHPLALRRPLRARPIYEAPGLSSIAVDNVHNCTVMFLGTSRGRLRKLSLLANLSVANQWSLKLASNEPVHHIMTFDPSDHNYLYLMTTHNLLRVQVSACGQYSSCSECVSAGDAHCGWCTLERRCSVQKNCSSGTLGRSWISTGDGAQQCPSMTITPSEISRSAHMRNVGILIDGSVPDLQGLQVECDYGVGITTNATVHLDYSTTQIQTCPLLPLHMYPTIPFGTDHITVPMAIRVNGVSVVSGNFTIYECERTGEIHFKTACTSCLSTAWHCYWDLQLNRCVSSKESTPRVLLENSSFCPSMLADDVPPLPSGNTHVFSLELKNIDHGAELDCDLGDGQLYRAQWLDGLAVNCSGVTLKTTMWSKKFQLNLRRRGTSTYIDSPEPMTVEVYSCSAGDSDCSQCWGRQTQGHMCVWCENSCQQRDQCHAITTRCPDPHIQKVEPLSGPLTGGTLLTVQGRNLGHSATQLSVSIGHVPCSVLPQHYTVSARLVCETGASWEQTSDHVTVRVAGNAVGVSKDIFSFVEPRLQEFTPRQGPLAGGTRLTIHGQFLDAGSTVNVEINQTQNCTIFMLSRDVIKCVMPPAKPAVAENVSVCVVYDDRPCLSASPSFTFTYEKNPTISHIRPNKSFLSGGRSISVTGYGFNLVQSVRMEVSGVGQTSCSYVSSTLIICQSPAANQSQQAMARFYLNEVLYRGEDASPSGRGPDEDEEPHADAFHFDYVEDPQFYTANKEKLIKHHPGEPLILIINKGPSELDLTLQEYSVTIGSDLCDITFHNEQLFHCTINRSLSASTGELPVTVRVGHFQKVIAMVQMGGGSELAIIVSIVVCCVLLLLCTVALVVYCTKSRRAERYWQKTLLQMEEMESQIRDEIRKGFAELQTDMTDLTKELSRTQGIPFLEYKQFVTRTFFPKMCSDYERRLVQPMYENDPLGPRALSETHPLLQDWQSSNSVRPNLEEGITLFSTLLNNKHFLVTFVHALEQQKDFAVRDRCSLASLLTIALHGKLEYYTSIMKELLVDLIDASASKNPKLMLRRTESVVEKMLTNWMSICMYSYLKETVGEPFFLLLCAIKQQINKGSIDAITGKARYTLNEEWLLRENIEAKPQNINVSFQGFGMDSVSVRVMNTDTICQVKDKILEAFYKNLPFSQWPREEDVDLEWFPEGRSSRILQDLDNTSVMEDGRKKLNTVFHYQIPDGASLAMSMKDKRENTLGRGEDHTTSHTHHILQTQLQSTFLTESRKSHRHNHRKKVLPEIYLTRLLSTKGTLQKFLDDLFQAILSIPPEKPPLAIKYFFDFLEEQADKRGITDPDTLHIWKTNSLPLRFWVNILKNPQFVFDIDKTDHMDACLSVIAQAFIDACSLSDLQLGKDSPTNKLLYAKEIPEYKKRVQCYYKQIQEMAPLSEQEMNAHLAEESRRYRNEFNTNLAVMEVYKYAKRYRNQVVSALDSSPTARRTQLQHKFEQVIALVEDNIYECSSEA</sequence>
<dbReference type="Proteomes" id="UP000472262">
    <property type="component" value="Unassembled WGS sequence"/>
</dbReference>
<evidence type="ECO:0000256" key="9">
    <source>
        <dbReference type="ARBA" id="ARBA00023136"/>
    </source>
</evidence>
<evidence type="ECO:0000256" key="10">
    <source>
        <dbReference type="ARBA" id="ARBA00023157"/>
    </source>
</evidence>
<evidence type="ECO:0000256" key="13">
    <source>
        <dbReference type="PROSITE-ProRule" id="PRU00352"/>
    </source>
</evidence>
<evidence type="ECO:0000256" key="12">
    <source>
        <dbReference type="ARBA" id="ARBA00023180"/>
    </source>
</evidence>
<dbReference type="InterPro" id="IPR001627">
    <property type="entry name" value="Semap_dom"/>
</dbReference>
<dbReference type="GO" id="GO:0007162">
    <property type="term" value="P:negative regulation of cell adhesion"/>
    <property type="evidence" value="ECO:0007669"/>
    <property type="project" value="TreeGrafter"/>
</dbReference>
<dbReference type="Pfam" id="PF20170">
    <property type="entry name" value="Plexin_RBD"/>
    <property type="match status" value="1"/>
</dbReference>
<dbReference type="FunFam" id="2.60.40.10:FF:000728">
    <property type="entry name" value="Plexin D1"/>
    <property type="match status" value="1"/>
</dbReference>
<dbReference type="InterPro" id="IPR002165">
    <property type="entry name" value="Plexin_repeat"/>
</dbReference>
<gene>
    <name evidence="17" type="primary">plxnd1</name>
</gene>
<dbReference type="InterPro" id="IPR042719">
    <property type="entry name" value="Plexin-D1_Sema"/>
</dbReference>
<dbReference type="Pfam" id="PF17960">
    <property type="entry name" value="TIG_plexin"/>
    <property type="match status" value="1"/>
</dbReference>
<dbReference type="InterPro" id="IPR036352">
    <property type="entry name" value="Semap_dom_sf"/>
</dbReference>
<dbReference type="GO" id="GO:0120025">
    <property type="term" value="C:plasma membrane bounded cell projection"/>
    <property type="evidence" value="ECO:0007669"/>
    <property type="project" value="UniProtKB-ARBA"/>
</dbReference>
<keyword evidence="11" id="KW-0675">Receptor</keyword>
<evidence type="ECO:0000256" key="4">
    <source>
        <dbReference type="ARBA" id="ARBA00022475"/>
    </source>
</evidence>
<dbReference type="InterPro" id="IPR014756">
    <property type="entry name" value="Ig_E-set"/>
</dbReference>
<keyword evidence="6 15" id="KW-0732">Signal</keyword>
<dbReference type="PANTHER" id="PTHR22625:SF7">
    <property type="entry name" value="PLEXIN-D1"/>
    <property type="match status" value="1"/>
</dbReference>
<evidence type="ECO:0000256" key="14">
    <source>
        <dbReference type="SAM" id="Phobius"/>
    </source>
</evidence>
<dbReference type="CDD" id="cd12788">
    <property type="entry name" value="RasGAP_plexin_D1"/>
    <property type="match status" value="1"/>
</dbReference>
<dbReference type="GO" id="GO:0030334">
    <property type="term" value="P:regulation of cell migration"/>
    <property type="evidence" value="ECO:0007669"/>
    <property type="project" value="TreeGrafter"/>
</dbReference>
<dbReference type="GO" id="GO:0050772">
    <property type="term" value="P:positive regulation of axonogenesis"/>
    <property type="evidence" value="ECO:0007669"/>
    <property type="project" value="TreeGrafter"/>
</dbReference>
<name>A0A672SCT7_SINGR</name>
<evidence type="ECO:0000313" key="17">
    <source>
        <dbReference type="Ensembl" id="ENSSGRP00000099225.1"/>
    </source>
</evidence>
<keyword evidence="7" id="KW-0677">Repeat</keyword>
<dbReference type="FunFam" id="2.130.10.10:FF:000386">
    <property type="entry name" value="Plexin D1"/>
    <property type="match status" value="1"/>
</dbReference>
<comment type="similarity">
    <text evidence="2">Belongs to the plexin family.</text>
</comment>
<dbReference type="GO" id="GO:0002116">
    <property type="term" value="C:semaphorin receptor complex"/>
    <property type="evidence" value="ECO:0007669"/>
    <property type="project" value="TreeGrafter"/>
</dbReference>
<dbReference type="PROSITE" id="PS51004">
    <property type="entry name" value="SEMA"/>
    <property type="match status" value="1"/>
</dbReference>
<comment type="caution">
    <text evidence="13">Lacks conserved residue(s) required for the propagation of feature annotation.</text>
</comment>
<dbReference type="FunFam" id="1.10.506.10:FF:000024">
    <property type="entry name" value="Plexin D1"/>
    <property type="match status" value="1"/>
</dbReference>
<accession>A0A672SCT7</accession>
<dbReference type="SUPFAM" id="SSF48350">
    <property type="entry name" value="GTPase activation domain, GAP"/>
    <property type="match status" value="1"/>
</dbReference>
<dbReference type="FunFam" id="3.10.20.90:FF:000098">
    <property type="entry name" value="Plexin D1"/>
    <property type="match status" value="1"/>
</dbReference>
<dbReference type="SUPFAM" id="SSF101912">
    <property type="entry name" value="Sema domain"/>
    <property type="match status" value="1"/>
</dbReference>
<keyword evidence="5 14" id="KW-0812">Transmembrane</keyword>
<dbReference type="Gene3D" id="3.10.20.90">
    <property type="entry name" value="Phosphatidylinositol 3-kinase Catalytic Subunit, Chain A, domain 1"/>
    <property type="match status" value="1"/>
</dbReference>
<feature type="domain" description="Sema" evidence="16">
    <location>
        <begin position="19"/>
        <end position="519"/>
    </location>
</feature>
<dbReference type="Gene3D" id="2.60.40.10">
    <property type="entry name" value="Immunoglobulins"/>
    <property type="match status" value="4"/>
</dbReference>
<dbReference type="SUPFAM" id="SSF103575">
    <property type="entry name" value="Plexin repeat"/>
    <property type="match status" value="1"/>
</dbReference>
<dbReference type="Pfam" id="PF01437">
    <property type="entry name" value="PSI"/>
    <property type="match status" value="1"/>
</dbReference>
<dbReference type="SMART" id="SM00423">
    <property type="entry name" value="PSI"/>
    <property type="match status" value="3"/>
</dbReference>
<dbReference type="InterPro" id="IPR013783">
    <property type="entry name" value="Ig-like_fold"/>
</dbReference>
<feature type="transmembrane region" description="Helical" evidence="14">
    <location>
        <begin position="1244"/>
        <end position="1267"/>
    </location>
</feature>
<dbReference type="Pfam" id="PF01833">
    <property type="entry name" value="TIG"/>
    <property type="match status" value="3"/>
</dbReference>
<keyword evidence="3" id="KW-0217">Developmental protein</keyword>
<dbReference type="InterPro" id="IPR008936">
    <property type="entry name" value="Rho_GTPase_activation_prot"/>
</dbReference>
<protein>
    <submittedName>
        <fullName evidence="17">Plexin D1</fullName>
    </submittedName>
</protein>
<evidence type="ECO:0000256" key="8">
    <source>
        <dbReference type="ARBA" id="ARBA00022989"/>
    </source>
</evidence>
<dbReference type="Ensembl" id="ENSSGRT00000105561.1">
    <property type="protein sequence ID" value="ENSSGRP00000099225.1"/>
    <property type="gene ID" value="ENSSGRG00000049474.1"/>
</dbReference>
<dbReference type="GO" id="GO:0005886">
    <property type="term" value="C:plasma membrane"/>
    <property type="evidence" value="ECO:0007669"/>
    <property type="project" value="UniProtKB-SubCell"/>
</dbReference>
<keyword evidence="9 14" id="KW-0472">Membrane</keyword>
<evidence type="ECO:0000313" key="18">
    <source>
        <dbReference type="Proteomes" id="UP000472262"/>
    </source>
</evidence>
<proteinExistence type="inferred from homology"/>
<keyword evidence="18" id="KW-1185">Reference proteome</keyword>
<dbReference type="PANTHER" id="PTHR22625">
    <property type="entry name" value="PLEXIN"/>
    <property type="match status" value="1"/>
</dbReference>
<dbReference type="InterPro" id="IPR046800">
    <property type="entry name" value="Plexin_RBD"/>
</dbReference>
<dbReference type="Gene3D" id="2.130.10.10">
    <property type="entry name" value="YVTN repeat-like/Quinoprotein amine dehydrogenase"/>
    <property type="match status" value="1"/>
</dbReference>
<dbReference type="GO" id="GO:0007411">
    <property type="term" value="P:axon guidance"/>
    <property type="evidence" value="ECO:0007669"/>
    <property type="project" value="UniProtKB-ARBA"/>
</dbReference>
<evidence type="ECO:0000259" key="16">
    <source>
        <dbReference type="PROSITE" id="PS51004"/>
    </source>
</evidence>
<evidence type="ECO:0000256" key="6">
    <source>
        <dbReference type="ARBA" id="ARBA00022729"/>
    </source>
</evidence>
<organism evidence="17 18">
    <name type="scientific">Sinocyclocheilus grahami</name>
    <name type="common">Dianchi golden-line fish</name>
    <name type="synonym">Barbus grahami</name>
    <dbReference type="NCBI Taxonomy" id="75366"/>
    <lineage>
        <taxon>Eukaryota</taxon>
        <taxon>Metazoa</taxon>
        <taxon>Chordata</taxon>
        <taxon>Craniata</taxon>
        <taxon>Vertebrata</taxon>
        <taxon>Euteleostomi</taxon>
        <taxon>Actinopterygii</taxon>
        <taxon>Neopterygii</taxon>
        <taxon>Teleostei</taxon>
        <taxon>Ostariophysi</taxon>
        <taxon>Cypriniformes</taxon>
        <taxon>Cyprinidae</taxon>
        <taxon>Cyprininae</taxon>
        <taxon>Sinocyclocheilus</taxon>
    </lineage>
</organism>
<dbReference type="InterPro" id="IPR041019">
    <property type="entry name" value="TIG1_plexin"/>
</dbReference>
<dbReference type="Pfam" id="PF01403">
    <property type="entry name" value="Sema"/>
    <property type="match status" value="1"/>
</dbReference>
<reference evidence="17" key="2">
    <citation type="submission" date="2025-09" db="UniProtKB">
        <authorList>
            <consortium name="Ensembl"/>
        </authorList>
    </citation>
    <scope>IDENTIFICATION</scope>
</reference>
<reference evidence="17" key="1">
    <citation type="submission" date="2025-08" db="UniProtKB">
        <authorList>
            <consortium name="Ensembl"/>
        </authorList>
    </citation>
    <scope>IDENTIFICATION</scope>
</reference>
<dbReference type="InterPro" id="IPR002909">
    <property type="entry name" value="IPT_dom"/>
</dbReference>
<dbReference type="Pfam" id="PF08337">
    <property type="entry name" value="Plexin_cytopl"/>
    <property type="match status" value="1"/>
</dbReference>
<dbReference type="SUPFAM" id="SSF81296">
    <property type="entry name" value="E set domains"/>
    <property type="match status" value="3"/>
</dbReference>
<dbReference type="CDD" id="cd11247">
    <property type="entry name" value="Sema_plexin_D1"/>
    <property type="match status" value="1"/>
</dbReference>
<feature type="signal peptide" evidence="15">
    <location>
        <begin position="1"/>
        <end position="32"/>
    </location>
</feature>
<evidence type="ECO:0000256" key="5">
    <source>
        <dbReference type="ARBA" id="ARBA00022692"/>
    </source>
</evidence>
<dbReference type="GO" id="GO:0008360">
    <property type="term" value="P:regulation of cell shape"/>
    <property type="evidence" value="ECO:0007669"/>
    <property type="project" value="TreeGrafter"/>
</dbReference>
<dbReference type="InterPro" id="IPR016201">
    <property type="entry name" value="PSI"/>
</dbReference>
<evidence type="ECO:0000256" key="2">
    <source>
        <dbReference type="ARBA" id="ARBA00010297"/>
    </source>
</evidence>
<dbReference type="InterPro" id="IPR031148">
    <property type="entry name" value="Plexin"/>
</dbReference>
<dbReference type="GO" id="GO:0017154">
    <property type="term" value="F:semaphorin receptor activity"/>
    <property type="evidence" value="ECO:0007669"/>
    <property type="project" value="InterPro"/>
</dbReference>
<evidence type="ECO:0000256" key="3">
    <source>
        <dbReference type="ARBA" id="ARBA00022473"/>
    </source>
</evidence>
<evidence type="ECO:0000256" key="7">
    <source>
        <dbReference type="ARBA" id="ARBA00022737"/>
    </source>
</evidence>
<keyword evidence="10" id="KW-1015">Disulfide bond</keyword>
<keyword evidence="8 14" id="KW-1133">Transmembrane helix</keyword>
<dbReference type="FunFam" id="2.60.40.10:FF:000203">
    <property type="entry name" value="Plexin B2"/>
    <property type="match status" value="1"/>
</dbReference>
<dbReference type="GO" id="GO:0043542">
    <property type="term" value="P:endothelial cell migration"/>
    <property type="evidence" value="ECO:0007669"/>
    <property type="project" value="TreeGrafter"/>
</dbReference>
<dbReference type="InterPro" id="IPR015943">
    <property type="entry name" value="WD40/YVTN_repeat-like_dom_sf"/>
</dbReference>
<keyword evidence="12" id="KW-0325">Glycoprotein</keyword>
<feature type="chain" id="PRO_5025351230" evidence="15">
    <location>
        <begin position="33"/>
        <end position="1902"/>
    </location>
</feature>
<evidence type="ECO:0000256" key="15">
    <source>
        <dbReference type="SAM" id="SignalP"/>
    </source>
</evidence>
<dbReference type="InParanoid" id="A0A672SCT7"/>
<dbReference type="Gene3D" id="1.10.506.10">
    <property type="entry name" value="GTPase Activation - p120gap, domain 1"/>
    <property type="match status" value="1"/>
</dbReference>
<evidence type="ECO:0000256" key="11">
    <source>
        <dbReference type="ARBA" id="ARBA00023170"/>
    </source>
</evidence>
<dbReference type="OMA" id="GHLCMWS"/>
<evidence type="ECO:0000256" key="1">
    <source>
        <dbReference type="ARBA" id="ARBA00004251"/>
    </source>
</evidence>
<dbReference type="SMART" id="SM00429">
    <property type="entry name" value="IPT"/>
    <property type="match status" value="3"/>
</dbReference>